<feature type="region of interest" description="Disordered" evidence="4">
    <location>
        <begin position="268"/>
        <end position="296"/>
    </location>
</feature>
<organism evidence="6">
    <name type="scientific">Brassica napus</name>
    <name type="common">Rape</name>
    <dbReference type="NCBI Taxonomy" id="3708"/>
    <lineage>
        <taxon>Eukaryota</taxon>
        <taxon>Viridiplantae</taxon>
        <taxon>Streptophyta</taxon>
        <taxon>Embryophyta</taxon>
        <taxon>Tracheophyta</taxon>
        <taxon>Spermatophyta</taxon>
        <taxon>Magnoliopsida</taxon>
        <taxon>eudicotyledons</taxon>
        <taxon>Gunneridae</taxon>
        <taxon>Pentapetalae</taxon>
        <taxon>rosids</taxon>
        <taxon>malvids</taxon>
        <taxon>Brassicales</taxon>
        <taxon>Brassicaceae</taxon>
        <taxon>Brassiceae</taxon>
        <taxon>Brassica</taxon>
    </lineage>
</organism>
<dbReference type="GO" id="GO:0008234">
    <property type="term" value="F:cysteine-type peptidase activity"/>
    <property type="evidence" value="ECO:0007669"/>
    <property type="project" value="InterPro"/>
</dbReference>
<feature type="compositionally biased region" description="Polar residues" evidence="4">
    <location>
        <begin position="502"/>
        <end position="525"/>
    </location>
</feature>
<dbReference type="PROSITE" id="PS50600">
    <property type="entry name" value="ULP_PROTEASE"/>
    <property type="match status" value="1"/>
</dbReference>
<evidence type="ECO:0000256" key="4">
    <source>
        <dbReference type="SAM" id="MobiDB-lite"/>
    </source>
</evidence>
<comment type="similarity">
    <text evidence="1">Belongs to the peptidase C48 family.</text>
</comment>
<accession>A0A816XY40</accession>
<dbReference type="EMBL" id="HG994355">
    <property type="protein sequence ID" value="CAF2151578.1"/>
    <property type="molecule type" value="Genomic_DNA"/>
</dbReference>
<dbReference type="AlphaFoldDB" id="A0A816XY40"/>
<dbReference type="Pfam" id="PF02902">
    <property type="entry name" value="Peptidase_C48"/>
    <property type="match status" value="1"/>
</dbReference>
<feature type="region of interest" description="Disordered" evidence="4">
    <location>
        <begin position="370"/>
        <end position="389"/>
    </location>
</feature>
<dbReference type="Pfam" id="PF09331">
    <property type="entry name" value="DUF1985"/>
    <property type="match status" value="1"/>
</dbReference>
<dbReference type="InterPro" id="IPR038765">
    <property type="entry name" value="Papain-like_cys_pep_sf"/>
</dbReference>
<sequence>MVSVRLVECSDSPEEQPIGPIPEMMFAEGEEPVGVRVLTYLSSGAINRIFNALEEEEVQIIQKSAFGKILEIVDKPVFSGRFARYILSRQLKTKKKHEVWFRFAGKPIRFSLREFAIVTGLPCGKFPKKSKMKLKETISEKPYWPSLFGKVEVATVASVIKMLRKRTVEDRLVRIKYACLAILASVLLPTNLKMKICKEHAEAIADLEEFFAYPWGRLAFDMLMTSIKERDEIALSQNTIAVKGFALALQLLIVEAVPSLTEVVQEMCSSSEGDSDDEADDMSVKPKRKTLSPAHARNVDKQSDVLVRSIIDQDPVRPVEESDLGWSDEEEDEKVDNMVSLINSKFKFTKSMFVGGLTKLDVVRMSQSGNFTTKSKNSKKQLPRTPSNDPGYIASLVIEKIKPEFQTMDRNILEACKRVDSIEGSLVGLVHSVLEKFRDEMLESVRFLVSELTKGDGAAQPTLAQQGTKTPATENGKEPDSNATPVRDTNDVTIRNILGNLSAYSTPPDSPRLSQAENLTPTYNKEGSFGEAAGDNVNDSVALSAHSHNHRTPVHINQPLEVADREHGPFVDMPSFSLGLTQEGLLHCNHAITMAEIVTAVPHPIVNVVDNIEVPHQCRKSKRQKCVPQALVQDYQCGPEIISRLRQSQKSIFAYHDRNEIEEKYASLLHKADRHYLIRVGGVSVSAKDILVLAERSRFLTSKVVDVLMQLLQFIIRQHYPAKIHQRTVFLDSKYVSGISRIYPKFCKSKKKQSFIFPKGVVQAFLDREEANLQATRYYFPLNVGKKHWVGICVDRNCGKITVLDCNTCLFTDEMIEKHLYPHLHMLPYIVRLSSRGVGTAEPKRFSVERPKNLSQIQNPCDDGLMSVLLMCSHAVYGIEACKNISTDTLVEEGKSAAVLAFEYKETM</sequence>
<dbReference type="PANTHER" id="PTHR48449">
    <property type="entry name" value="DUF1985 DOMAIN-CONTAINING PROTEIN"/>
    <property type="match status" value="1"/>
</dbReference>
<keyword evidence="3" id="KW-0378">Hydrolase</keyword>
<evidence type="ECO:0000256" key="1">
    <source>
        <dbReference type="ARBA" id="ARBA00005234"/>
    </source>
</evidence>
<evidence type="ECO:0000256" key="3">
    <source>
        <dbReference type="ARBA" id="ARBA00022801"/>
    </source>
</evidence>
<feature type="region of interest" description="Disordered" evidence="4">
    <location>
        <begin position="458"/>
        <end position="535"/>
    </location>
</feature>
<dbReference type="Proteomes" id="UP001295469">
    <property type="component" value="Chromosome A01"/>
</dbReference>
<evidence type="ECO:0000256" key="2">
    <source>
        <dbReference type="ARBA" id="ARBA00022670"/>
    </source>
</evidence>
<feature type="domain" description="Ubiquitin-like protease family profile" evidence="5">
    <location>
        <begin position="683"/>
        <end position="874"/>
    </location>
</feature>
<dbReference type="PANTHER" id="PTHR48449:SF2">
    <property type="entry name" value="UBIQUITIN-LIKE PROTEASE FAMILY PROFILE DOMAIN-CONTAINING PROTEIN"/>
    <property type="match status" value="1"/>
</dbReference>
<gene>
    <name evidence="6" type="ORF">DARMORV10_A01P24490.1</name>
</gene>
<protein>
    <submittedName>
        <fullName evidence="6">(rape) hypothetical protein</fullName>
    </submittedName>
</protein>
<name>A0A816XY40_BRANA</name>
<dbReference type="GO" id="GO:0006508">
    <property type="term" value="P:proteolysis"/>
    <property type="evidence" value="ECO:0007669"/>
    <property type="project" value="UniProtKB-KW"/>
</dbReference>
<proteinExistence type="inferred from homology"/>
<evidence type="ECO:0000313" key="6">
    <source>
        <dbReference type="EMBL" id="CAF2151578.1"/>
    </source>
</evidence>
<dbReference type="InterPro" id="IPR003653">
    <property type="entry name" value="Peptidase_C48_C"/>
</dbReference>
<reference evidence="6" key="1">
    <citation type="submission" date="2021-01" db="EMBL/GenBank/DDBJ databases">
        <authorList>
            <consortium name="Genoscope - CEA"/>
            <person name="William W."/>
        </authorList>
    </citation>
    <scope>NUCLEOTIDE SEQUENCE</scope>
</reference>
<evidence type="ECO:0000259" key="5">
    <source>
        <dbReference type="PROSITE" id="PS50600"/>
    </source>
</evidence>
<feature type="compositionally biased region" description="Polar residues" evidence="4">
    <location>
        <begin position="462"/>
        <end position="473"/>
    </location>
</feature>
<dbReference type="Gene3D" id="3.40.395.10">
    <property type="entry name" value="Adenoviral Proteinase, Chain A"/>
    <property type="match status" value="1"/>
</dbReference>
<dbReference type="SUPFAM" id="SSF54001">
    <property type="entry name" value="Cysteine proteinases"/>
    <property type="match status" value="1"/>
</dbReference>
<dbReference type="InterPro" id="IPR015410">
    <property type="entry name" value="DUF1985"/>
</dbReference>
<keyword evidence="2" id="KW-0645">Protease</keyword>